<evidence type="ECO:0000256" key="2">
    <source>
        <dbReference type="SAM" id="Phobius"/>
    </source>
</evidence>
<dbReference type="EMBL" id="KZ824680">
    <property type="protein sequence ID" value="RAK73430.1"/>
    <property type="molecule type" value="Genomic_DNA"/>
</dbReference>
<protein>
    <submittedName>
        <fullName evidence="3">Uncharacterized protein</fullName>
    </submittedName>
</protein>
<keyword evidence="2" id="KW-0472">Membrane</keyword>
<sequence>MKHTSPNPFSPTKTSKSRGRGRGRRKSSASMQQQPPTTCTSGLLFAAAVRRPCTPHTHTHTHTQPDQKYSKTSRPTPFWKTASVCVCFVSLLIVPLLSLCTDSAGGKVPYAVRRGYYGGSRWICIAVAGAGVVYLVVICAIYLYTDSAVLRYTPSATVQS</sequence>
<keyword evidence="4" id="KW-1185">Reference proteome</keyword>
<dbReference type="Proteomes" id="UP000249789">
    <property type="component" value="Unassembled WGS sequence"/>
</dbReference>
<feature type="transmembrane region" description="Helical" evidence="2">
    <location>
        <begin position="78"/>
        <end position="101"/>
    </location>
</feature>
<gene>
    <name evidence="3" type="ORF">BO72DRAFT_244270</name>
</gene>
<organism evidence="3 4">
    <name type="scientific">Aspergillus fijiensis CBS 313.89</name>
    <dbReference type="NCBI Taxonomy" id="1448319"/>
    <lineage>
        <taxon>Eukaryota</taxon>
        <taxon>Fungi</taxon>
        <taxon>Dikarya</taxon>
        <taxon>Ascomycota</taxon>
        <taxon>Pezizomycotina</taxon>
        <taxon>Eurotiomycetes</taxon>
        <taxon>Eurotiomycetidae</taxon>
        <taxon>Eurotiales</taxon>
        <taxon>Aspergillaceae</taxon>
        <taxon>Aspergillus</taxon>
    </lineage>
</organism>
<feature type="region of interest" description="Disordered" evidence="1">
    <location>
        <begin position="1"/>
        <end position="38"/>
    </location>
</feature>
<dbReference type="GeneID" id="63857288"/>
<keyword evidence="2" id="KW-1133">Transmembrane helix</keyword>
<feature type="compositionally biased region" description="Basic residues" evidence="1">
    <location>
        <begin position="15"/>
        <end position="27"/>
    </location>
</feature>
<keyword evidence="2" id="KW-0812">Transmembrane</keyword>
<proteinExistence type="predicted"/>
<feature type="compositionally biased region" description="Polar residues" evidence="1">
    <location>
        <begin position="1"/>
        <end position="11"/>
    </location>
</feature>
<evidence type="ECO:0000313" key="4">
    <source>
        <dbReference type="Proteomes" id="UP000249789"/>
    </source>
</evidence>
<dbReference type="VEuPathDB" id="FungiDB:BO72DRAFT_244270"/>
<evidence type="ECO:0000256" key="1">
    <source>
        <dbReference type="SAM" id="MobiDB-lite"/>
    </source>
</evidence>
<accession>A0A8G1RHH3</accession>
<feature type="transmembrane region" description="Helical" evidence="2">
    <location>
        <begin position="122"/>
        <end position="144"/>
    </location>
</feature>
<feature type="compositionally biased region" description="Polar residues" evidence="1">
    <location>
        <begin position="29"/>
        <end position="38"/>
    </location>
</feature>
<name>A0A8G1RHH3_9EURO</name>
<dbReference type="RefSeq" id="XP_040797440.1">
    <property type="nucleotide sequence ID" value="XM_040939955.1"/>
</dbReference>
<reference evidence="3 4" key="1">
    <citation type="submission" date="2018-02" db="EMBL/GenBank/DDBJ databases">
        <title>The genomes of Aspergillus section Nigri reveals drivers in fungal speciation.</title>
        <authorList>
            <consortium name="DOE Joint Genome Institute"/>
            <person name="Vesth T.C."/>
            <person name="Nybo J."/>
            <person name="Theobald S."/>
            <person name="Brandl J."/>
            <person name="Frisvad J.C."/>
            <person name="Nielsen K.F."/>
            <person name="Lyhne E.K."/>
            <person name="Kogle M.E."/>
            <person name="Kuo A."/>
            <person name="Riley R."/>
            <person name="Clum A."/>
            <person name="Nolan M."/>
            <person name="Lipzen A."/>
            <person name="Salamov A."/>
            <person name="Henrissat B."/>
            <person name="Wiebenga A."/>
            <person name="De vries R.P."/>
            <person name="Grigoriev I.V."/>
            <person name="Mortensen U.H."/>
            <person name="Andersen M.R."/>
            <person name="Baker S.E."/>
        </authorList>
    </citation>
    <scope>NUCLEOTIDE SEQUENCE [LARGE SCALE GENOMIC DNA]</scope>
    <source>
        <strain evidence="3 4">CBS 313.89</strain>
    </source>
</reference>
<evidence type="ECO:0000313" key="3">
    <source>
        <dbReference type="EMBL" id="RAK73430.1"/>
    </source>
</evidence>
<dbReference type="AlphaFoldDB" id="A0A8G1RHH3"/>